<dbReference type="GO" id="GO:0019878">
    <property type="term" value="P:lysine biosynthetic process via aminoadipic acid"/>
    <property type="evidence" value="ECO:0007669"/>
    <property type="project" value="TreeGrafter"/>
</dbReference>
<dbReference type="RefSeq" id="WP_036620872.1">
    <property type="nucleotide sequence ID" value="NZ_JAKOBR010000080.1"/>
</dbReference>
<dbReference type="InterPro" id="IPR004568">
    <property type="entry name" value="Ppantetheine-prot_Trfase_dom"/>
</dbReference>
<dbReference type="GO" id="GO:0017000">
    <property type="term" value="P:antibiotic biosynthetic process"/>
    <property type="evidence" value="ECO:0007669"/>
    <property type="project" value="UniProtKB-KW"/>
</dbReference>
<dbReference type="NCBIfam" id="TIGR00556">
    <property type="entry name" value="pantethn_trn"/>
    <property type="match status" value="1"/>
</dbReference>
<dbReference type="HOGENOM" id="CLU_057011_6_2_9"/>
<keyword evidence="10" id="KW-1185">Reference proteome</keyword>
<dbReference type="EMBL" id="JMQA01000012">
    <property type="protein sequence ID" value="KFN11219.1"/>
    <property type="molecule type" value="Genomic_DNA"/>
</dbReference>
<evidence type="ECO:0000256" key="1">
    <source>
        <dbReference type="ARBA" id="ARBA00001946"/>
    </source>
</evidence>
<name>A0A090ZIQ1_PAEMA</name>
<evidence type="ECO:0000256" key="2">
    <source>
        <dbReference type="ARBA" id="ARBA00010990"/>
    </source>
</evidence>
<comment type="cofactor">
    <cofactor evidence="1">
        <name>Mg(2+)</name>
        <dbReference type="ChEBI" id="CHEBI:18420"/>
    </cofactor>
</comment>
<gene>
    <name evidence="9" type="primary">sfp</name>
    <name evidence="9" type="ORF">DJ90_2544</name>
</gene>
<reference evidence="9 10" key="1">
    <citation type="submission" date="2014-04" db="EMBL/GenBank/DDBJ databases">
        <authorList>
            <person name="Bishop-Lilly K.A."/>
            <person name="Broomall S.M."/>
            <person name="Chain P.S."/>
            <person name="Chertkov O."/>
            <person name="Coyne S.R."/>
            <person name="Daligault H.E."/>
            <person name="Davenport K.W."/>
            <person name="Erkkila T."/>
            <person name="Frey K.G."/>
            <person name="Gibbons H.S."/>
            <person name="Gu W."/>
            <person name="Jaissle J."/>
            <person name="Johnson S.L."/>
            <person name="Koroleva G.I."/>
            <person name="Ladner J.T."/>
            <person name="Lo C.-C."/>
            <person name="Minogue T.D."/>
            <person name="Munk C."/>
            <person name="Palacios G.F."/>
            <person name="Redden C.L."/>
            <person name="Rosenzweig C.N."/>
            <person name="Scholz M.B."/>
            <person name="Teshima H."/>
            <person name="Xu Y."/>
        </authorList>
    </citation>
    <scope>NUCLEOTIDE SEQUENCE [LARGE SCALE GENOMIC DNA]</scope>
    <source>
        <strain evidence="9 10">8244</strain>
    </source>
</reference>
<dbReference type="GO" id="GO:0005829">
    <property type="term" value="C:cytosol"/>
    <property type="evidence" value="ECO:0007669"/>
    <property type="project" value="TreeGrafter"/>
</dbReference>
<keyword evidence="5" id="KW-0460">Magnesium</keyword>
<dbReference type="GeneID" id="77012179"/>
<dbReference type="STRING" id="44252.DJ90_2544"/>
<evidence type="ECO:0000313" key="9">
    <source>
        <dbReference type="EMBL" id="KFN11219.1"/>
    </source>
</evidence>
<dbReference type="GO" id="GO:0008897">
    <property type="term" value="F:holo-[acyl-carrier-protein] synthase activity"/>
    <property type="evidence" value="ECO:0007669"/>
    <property type="project" value="InterPro"/>
</dbReference>
<organism evidence="9 10">
    <name type="scientific">Paenibacillus macerans</name>
    <name type="common">Bacillus macerans</name>
    <dbReference type="NCBI Taxonomy" id="44252"/>
    <lineage>
        <taxon>Bacteria</taxon>
        <taxon>Bacillati</taxon>
        <taxon>Bacillota</taxon>
        <taxon>Bacilli</taxon>
        <taxon>Bacillales</taxon>
        <taxon>Paenibacillaceae</taxon>
        <taxon>Paenibacillus</taxon>
    </lineage>
</organism>
<dbReference type="GO" id="GO:0006633">
    <property type="term" value="P:fatty acid biosynthetic process"/>
    <property type="evidence" value="ECO:0007669"/>
    <property type="project" value="InterPro"/>
</dbReference>
<sequence>MVVFYIVLVTAIKVPKYIEPDTYSLFLSNVEEKKKERINRFYKIEDSYRSLLGDALIRHKIKQFTGIHNHQLKIDLNSYGKPYIDPSLGIHFNITHSGEWVVAAFGEKNVGIDIEEIKPINFEIAKKCFSPREFADLTTLTDIDEKRSYFYDLWTLKESYIKTIGRGLSIPLNSFSIFMNSYKEIFIDGAEDTVFFKQYSLDCSYKLSVCSYLNEFTNTIEQCTIYDLI</sequence>
<comment type="similarity">
    <text evidence="2">Belongs to the P-Pant transferase superfamily. Gsp/Sfp/HetI/AcpT family.</text>
</comment>
<dbReference type="InterPro" id="IPR037143">
    <property type="entry name" value="4-PPantetheinyl_Trfase_dom_sf"/>
</dbReference>
<dbReference type="Pfam" id="PF22624">
    <property type="entry name" value="AASDHPPT_N"/>
    <property type="match status" value="1"/>
</dbReference>
<dbReference type="InterPro" id="IPR050559">
    <property type="entry name" value="P-Pant_transferase_sf"/>
</dbReference>
<evidence type="ECO:0000256" key="6">
    <source>
        <dbReference type="ARBA" id="ARBA00023194"/>
    </source>
</evidence>
<dbReference type="SUPFAM" id="SSF56214">
    <property type="entry name" value="4'-phosphopantetheinyl transferase"/>
    <property type="match status" value="2"/>
</dbReference>
<protein>
    <submittedName>
        <fullName evidence="9">4'-phosphopantetheinyl transferase sfp</fullName>
    </submittedName>
</protein>
<evidence type="ECO:0000256" key="3">
    <source>
        <dbReference type="ARBA" id="ARBA00022679"/>
    </source>
</evidence>
<dbReference type="InterPro" id="IPR008278">
    <property type="entry name" value="4-PPantetheinyl_Trfase_dom"/>
</dbReference>
<evidence type="ECO:0000256" key="5">
    <source>
        <dbReference type="ARBA" id="ARBA00022842"/>
    </source>
</evidence>
<dbReference type="AlphaFoldDB" id="A0A090ZIQ1"/>
<dbReference type="Proteomes" id="UP000029278">
    <property type="component" value="Unassembled WGS sequence"/>
</dbReference>
<dbReference type="InterPro" id="IPR055066">
    <property type="entry name" value="AASDHPPT_N"/>
</dbReference>
<keyword evidence="3 9" id="KW-0808">Transferase</keyword>
<accession>A0A090ZIQ1</accession>
<comment type="caution">
    <text evidence="9">The sequence shown here is derived from an EMBL/GenBank/DDBJ whole genome shotgun (WGS) entry which is preliminary data.</text>
</comment>
<feature type="domain" description="4'-phosphopantetheinyl transferase N-terminal" evidence="8">
    <location>
        <begin position="21"/>
        <end position="104"/>
    </location>
</feature>
<dbReference type="PANTHER" id="PTHR12215">
    <property type="entry name" value="PHOSPHOPANTETHEINE TRANSFERASE"/>
    <property type="match status" value="1"/>
</dbReference>
<feature type="domain" description="4'-phosphopantetheinyl transferase" evidence="7">
    <location>
        <begin position="110"/>
        <end position="188"/>
    </location>
</feature>
<dbReference type="Pfam" id="PF01648">
    <property type="entry name" value="ACPS"/>
    <property type="match status" value="1"/>
</dbReference>
<keyword evidence="4" id="KW-0479">Metal-binding</keyword>
<keyword evidence="6" id="KW-0045">Antibiotic biosynthesis</keyword>
<proteinExistence type="inferred from homology"/>
<dbReference type="GO" id="GO:0000287">
    <property type="term" value="F:magnesium ion binding"/>
    <property type="evidence" value="ECO:0007669"/>
    <property type="project" value="InterPro"/>
</dbReference>
<dbReference type="Gene3D" id="3.90.470.20">
    <property type="entry name" value="4'-phosphopantetheinyl transferase domain"/>
    <property type="match status" value="2"/>
</dbReference>
<dbReference type="PANTHER" id="PTHR12215:SF10">
    <property type="entry name" value="L-AMINOADIPATE-SEMIALDEHYDE DEHYDROGENASE-PHOSPHOPANTETHEINYL TRANSFERASE"/>
    <property type="match status" value="1"/>
</dbReference>
<evidence type="ECO:0000256" key="4">
    <source>
        <dbReference type="ARBA" id="ARBA00022723"/>
    </source>
</evidence>
<evidence type="ECO:0000259" key="8">
    <source>
        <dbReference type="Pfam" id="PF22624"/>
    </source>
</evidence>
<dbReference type="PATRIC" id="fig|44252.3.peg.903"/>
<evidence type="ECO:0000313" key="10">
    <source>
        <dbReference type="Proteomes" id="UP000029278"/>
    </source>
</evidence>
<dbReference type="OrthoDB" id="9808281at2"/>
<evidence type="ECO:0000259" key="7">
    <source>
        <dbReference type="Pfam" id="PF01648"/>
    </source>
</evidence>